<comment type="similarity">
    <text evidence="1 5">Belongs to the MreC family.</text>
</comment>
<dbReference type="GO" id="GO:0008360">
    <property type="term" value="P:regulation of cell shape"/>
    <property type="evidence" value="ECO:0007669"/>
    <property type="project" value="UniProtKB-KW"/>
</dbReference>
<accession>A0A6P1YCY9</accession>
<dbReference type="Proteomes" id="UP000464452">
    <property type="component" value="Chromosome"/>
</dbReference>
<dbReference type="InterPro" id="IPR055342">
    <property type="entry name" value="MreC_beta-barrel_core"/>
</dbReference>
<dbReference type="NCBIfam" id="TIGR00219">
    <property type="entry name" value="mreC"/>
    <property type="match status" value="1"/>
</dbReference>
<comment type="function">
    <text evidence="5">Involved in formation and maintenance of cell shape.</text>
</comment>
<feature type="coiled-coil region" evidence="6">
    <location>
        <begin position="69"/>
        <end position="106"/>
    </location>
</feature>
<evidence type="ECO:0000256" key="2">
    <source>
        <dbReference type="ARBA" id="ARBA00013855"/>
    </source>
</evidence>
<dbReference type="PANTHER" id="PTHR34138">
    <property type="entry name" value="CELL SHAPE-DETERMINING PROTEIN MREC"/>
    <property type="match status" value="1"/>
</dbReference>
<dbReference type="PIRSF" id="PIRSF038471">
    <property type="entry name" value="MreC"/>
    <property type="match status" value="1"/>
</dbReference>
<dbReference type="Gene3D" id="2.40.10.350">
    <property type="entry name" value="Rod shape-determining protein MreC, domain 2"/>
    <property type="match status" value="1"/>
</dbReference>
<dbReference type="InterPro" id="IPR042177">
    <property type="entry name" value="Cell/Rod_1"/>
</dbReference>
<keyword evidence="3 5" id="KW-0133">Cell shape</keyword>
<protein>
    <recommendedName>
        <fullName evidence="2 5">Cell shape-determining protein MreC</fullName>
    </recommendedName>
    <alternativeName>
        <fullName evidence="4 5">Cell shape protein MreC</fullName>
    </alternativeName>
</protein>
<name>A0A6P1YCY9_9FIRM</name>
<dbReference type="KEGG" id="cazo:G3A45_04295"/>
<evidence type="ECO:0000256" key="5">
    <source>
        <dbReference type="PIRNR" id="PIRNR038471"/>
    </source>
</evidence>
<feature type="domain" description="Rod shape-determining protein MreC beta-barrel core" evidence="7">
    <location>
        <begin position="122"/>
        <end position="276"/>
    </location>
</feature>
<evidence type="ECO:0000259" key="7">
    <source>
        <dbReference type="Pfam" id="PF04085"/>
    </source>
</evidence>
<evidence type="ECO:0000256" key="4">
    <source>
        <dbReference type="ARBA" id="ARBA00032089"/>
    </source>
</evidence>
<dbReference type="Pfam" id="PF04085">
    <property type="entry name" value="MreC"/>
    <property type="match status" value="1"/>
</dbReference>
<dbReference type="InterPro" id="IPR007221">
    <property type="entry name" value="MreC"/>
</dbReference>
<evidence type="ECO:0000256" key="6">
    <source>
        <dbReference type="SAM" id="Coils"/>
    </source>
</evidence>
<dbReference type="GO" id="GO:0005886">
    <property type="term" value="C:plasma membrane"/>
    <property type="evidence" value="ECO:0007669"/>
    <property type="project" value="TreeGrafter"/>
</dbReference>
<organism evidence="8 9">
    <name type="scientific">Caloranaerobacter azorensis</name>
    <dbReference type="NCBI Taxonomy" id="116090"/>
    <lineage>
        <taxon>Bacteria</taxon>
        <taxon>Bacillati</taxon>
        <taxon>Bacillota</taxon>
        <taxon>Tissierellia</taxon>
        <taxon>Tissierellales</taxon>
        <taxon>Thermohalobacteraceae</taxon>
        <taxon>Caloranaerobacter</taxon>
    </lineage>
</organism>
<evidence type="ECO:0000313" key="9">
    <source>
        <dbReference type="Proteomes" id="UP000464452"/>
    </source>
</evidence>
<dbReference type="AlphaFoldDB" id="A0A6P1YCY9"/>
<dbReference type="PANTHER" id="PTHR34138:SF1">
    <property type="entry name" value="CELL SHAPE-DETERMINING PROTEIN MREC"/>
    <property type="match status" value="1"/>
</dbReference>
<evidence type="ECO:0000256" key="3">
    <source>
        <dbReference type="ARBA" id="ARBA00022960"/>
    </source>
</evidence>
<proteinExistence type="inferred from homology"/>
<dbReference type="EMBL" id="CP048617">
    <property type="protein sequence ID" value="QIB26593.1"/>
    <property type="molecule type" value="Genomic_DNA"/>
</dbReference>
<reference evidence="8 9" key="1">
    <citation type="submission" date="2020-02" db="EMBL/GenBank/DDBJ databases">
        <title>Thermophilic hydrogen producing bacteria, Caloranaerobacter azorensis.</title>
        <authorList>
            <person name="Baek K."/>
        </authorList>
    </citation>
    <scope>NUCLEOTIDE SEQUENCE [LARGE SCALE GENOMIC DNA]</scope>
    <source>
        <strain evidence="8 9">T3-1</strain>
    </source>
</reference>
<gene>
    <name evidence="8" type="primary">mreC</name>
    <name evidence="8" type="ORF">G3A45_04295</name>
</gene>
<evidence type="ECO:0000256" key="1">
    <source>
        <dbReference type="ARBA" id="ARBA00009369"/>
    </source>
</evidence>
<evidence type="ECO:0000313" key="8">
    <source>
        <dbReference type="EMBL" id="QIB26593.1"/>
    </source>
</evidence>
<keyword evidence="6" id="KW-0175">Coiled coil</keyword>
<dbReference type="InterPro" id="IPR042175">
    <property type="entry name" value="Cell/Rod_MreC_2"/>
</dbReference>
<sequence>MHKMKKYRGRMIVALVAIILLIIIGITSKNRQSITSIENIVGKIVTPVQGLFYTVDQKITNAMKSVTNVFKLKAENEKMKAEILKLKAENRKMEDIISRAEYLKNEAIMLEKSKYNFIKAKIIGKDPGNWFDRFIINKGSRDGIKEGSIIIKAVKLDEDIIEEGLVGKVIEVGDSWSEVLAIVDEGSKVSFKVIRTQDGGILNGSITGEMSGYLFDSNADIVEGDKLITSGLGEVFVEGLYIGKIKKVIKKGNDLVKRILVEPAINFKKLDYVYVITGVKEYK</sequence>
<dbReference type="Gene3D" id="2.40.10.340">
    <property type="entry name" value="Rod shape-determining protein MreC, domain 1"/>
    <property type="match status" value="1"/>
</dbReference>